<reference evidence="2 3" key="1">
    <citation type="submission" date="2019-06" db="EMBL/GenBank/DDBJ databases">
        <title>Flavobacteriaceae Paucihalobacterium erythroidium CWB-1, complete genome.</title>
        <authorList>
            <person name="Wu S."/>
        </authorList>
    </citation>
    <scope>NUCLEOTIDE SEQUENCE [LARGE SCALE GENOMIC DNA]</scope>
    <source>
        <strain evidence="2 3">CWB-1</strain>
    </source>
</reference>
<evidence type="ECO:0000256" key="1">
    <source>
        <dbReference type="SAM" id="Phobius"/>
    </source>
</evidence>
<evidence type="ECO:0000313" key="2">
    <source>
        <dbReference type="EMBL" id="TPV32405.1"/>
    </source>
</evidence>
<feature type="transmembrane region" description="Helical" evidence="1">
    <location>
        <begin position="20"/>
        <end position="40"/>
    </location>
</feature>
<keyword evidence="3" id="KW-1185">Reference proteome</keyword>
<dbReference type="AlphaFoldDB" id="A0A506PG66"/>
<dbReference type="Proteomes" id="UP000317332">
    <property type="component" value="Unassembled WGS sequence"/>
</dbReference>
<name>A0A506PG66_9FLAO</name>
<protein>
    <submittedName>
        <fullName evidence="2">Uncharacterized protein</fullName>
    </submittedName>
</protein>
<proteinExistence type="predicted"/>
<comment type="caution">
    <text evidence="2">The sequence shown here is derived from an EMBL/GenBank/DDBJ whole genome shotgun (WGS) entry which is preliminary data.</text>
</comment>
<keyword evidence="1" id="KW-0812">Transmembrane</keyword>
<dbReference type="EMBL" id="VHIQ01000006">
    <property type="protein sequence ID" value="TPV32405.1"/>
    <property type="molecule type" value="Genomic_DNA"/>
</dbReference>
<dbReference type="OrthoDB" id="1452391at2"/>
<evidence type="ECO:0000313" key="3">
    <source>
        <dbReference type="Proteomes" id="UP000317332"/>
    </source>
</evidence>
<keyword evidence="1" id="KW-1133">Transmembrane helix</keyword>
<dbReference type="RefSeq" id="WP_140990900.1">
    <property type="nucleotide sequence ID" value="NZ_VHIQ01000006.1"/>
</dbReference>
<sequence>MKPTFSFANVIISTEQLTIILLVTASVFIVLIAIAIVKMYKLKAENKRLVDSSPYKIDETYKDFTEGHLYENNNK</sequence>
<gene>
    <name evidence="2" type="ORF">FJ651_12645</name>
</gene>
<keyword evidence="1" id="KW-0472">Membrane</keyword>
<organism evidence="2 3">
    <name type="scientific">Paucihalobacter ruber</name>
    <dbReference type="NCBI Taxonomy" id="2567861"/>
    <lineage>
        <taxon>Bacteria</taxon>
        <taxon>Pseudomonadati</taxon>
        <taxon>Bacteroidota</taxon>
        <taxon>Flavobacteriia</taxon>
        <taxon>Flavobacteriales</taxon>
        <taxon>Flavobacteriaceae</taxon>
        <taxon>Paucihalobacter</taxon>
    </lineage>
</organism>
<accession>A0A506PG66</accession>